<name>A0AAV7VTJ3_PLEWA</name>
<evidence type="ECO:0000313" key="2">
    <source>
        <dbReference type="EMBL" id="KAJ1203967.1"/>
    </source>
</evidence>
<proteinExistence type="predicted"/>
<sequence>MTRSSASWTCPEHRTTFSVLFTLGRLQLSAGGCGCAGSSRRDAPLWLQHKTRGVTKAPMSCAVAGGITKWPQARPLFLRCVLHLLRGKASFLQVRGFYFGVTNTKQLSSEFLSRVVASHFFL</sequence>
<feature type="signal peptide" evidence="1">
    <location>
        <begin position="1"/>
        <end position="31"/>
    </location>
</feature>
<gene>
    <name evidence="2" type="ORF">NDU88_007748</name>
</gene>
<evidence type="ECO:0000256" key="1">
    <source>
        <dbReference type="SAM" id="SignalP"/>
    </source>
</evidence>
<dbReference type="Proteomes" id="UP001066276">
    <property type="component" value="Chromosome 2_1"/>
</dbReference>
<comment type="caution">
    <text evidence="2">The sequence shown here is derived from an EMBL/GenBank/DDBJ whole genome shotgun (WGS) entry which is preliminary data.</text>
</comment>
<accession>A0AAV7VTJ3</accession>
<keyword evidence="1" id="KW-0732">Signal</keyword>
<keyword evidence="3" id="KW-1185">Reference proteome</keyword>
<dbReference type="EMBL" id="JANPWB010000003">
    <property type="protein sequence ID" value="KAJ1203967.1"/>
    <property type="molecule type" value="Genomic_DNA"/>
</dbReference>
<reference evidence="2" key="1">
    <citation type="journal article" date="2022" name="bioRxiv">
        <title>Sequencing and chromosome-scale assembly of the giantPleurodeles waltlgenome.</title>
        <authorList>
            <person name="Brown T."/>
            <person name="Elewa A."/>
            <person name="Iarovenko S."/>
            <person name="Subramanian E."/>
            <person name="Araus A.J."/>
            <person name="Petzold A."/>
            <person name="Susuki M."/>
            <person name="Suzuki K.-i.T."/>
            <person name="Hayashi T."/>
            <person name="Toyoda A."/>
            <person name="Oliveira C."/>
            <person name="Osipova E."/>
            <person name="Leigh N.D."/>
            <person name="Simon A."/>
            <person name="Yun M.H."/>
        </authorList>
    </citation>
    <scope>NUCLEOTIDE SEQUENCE</scope>
    <source>
        <strain evidence="2">20211129_DDA</strain>
        <tissue evidence="2">Liver</tissue>
    </source>
</reference>
<evidence type="ECO:0000313" key="3">
    <source>
        <dbReference type="Proteomes" id="UP001066276"/>
    </source>
</evidence>
<protein>
    <recommendedName>
        <fullName evidence="4">Secreted protein</fullName>
    </recommendedName>
</protein>
<dbReference type="AlphaFoldDB" id="A0AAV7VTJ3"/>
<feature type="chain" id="PRO_5043361548" description="Secreted protein" evidence="1">
    <location>
        <begin position="32"/>
        <end position="122"/>
    </location>
</feature>
<evidence type="ECO:0008006" key="4">
    <source>
        <dbReference type="Google" id="ProtNLM"/>
    </source>
</evidence>
<organism evidence="2 3">
    <name type="scientific">Pleurodeles waltl</name>
    <name type="common">Iberian ribbed newt</name>
    <dbReference type="NCBI Taxonomy" id="8319"/>
    <lineage>
        <taxon>Eukaryota</taxon>
        <taxon>Metazoa</taxon>
        <taxon>Chordata</taxon>
        <taxon>Craniata</taxon>
        <taxon>Vertebrata</taxon>
        <taxon>Euteleostomi</taxon>
        <taxon>Amphibia</taxon>
        <taxon>Batrachia</taxon>
        <taxon>Caudata</taxon>
        <taxon>Salamandroidea</taxon>
        <taxon>Salamandridae</taxon>
        <taxon>Pleurodelinae</taxon>
        <taxon>Pleurodeles</taxon>
    </lineage>
</organism>